<comment type="caution">
    <text evidence="2">The sequence shown here is derived from an EMBL/GenBank/DDBJ whole genome shotgun (WGS) entry which is preliminary data.</text>
</comment>
<evidence type="ECO:0008006" key="4">
    <source>
        <dbReference type="Google" id="ProtNLM"/>
    </source>
</evidence>
<dbReference type="Proteomes" id="UP000295181">
    <property type="component" value="Unassembled WGS sequence"/>
</dbReference>
<evidence type="ECO:0000256" key="1">
    <source>
        <dbReference type="SAM" id="Phobius"/>
    </source>
</evidence>
<feature type="transmembrane region" description="Helical" evidence="1">
    <location>
        <begin position="66"/>
        <end position="90"/>
    </location>
</feature>
<organism evidence="2 3">
    <name type="scientific">Lentilactobacillus buchneri DSM 20057</name>
    <dbReference type="NCBI Taxonomy" id="1423728"/>
    <lineage>
        <taxon>Bacteria</taxon>
        <taxon>Bacillati</taxon>
        <taxon>Bacillota</taxon>
        <taxon>Bacilli</taxon>
        <taxon>Lactobacillales</taxon>
        <taxon>Lactobacillaceae</taxon>
        <taxon>Lentilactobacillus</taxon>
    </lineage>
</organism>
<feature type="transmembrane region" description="Helical" evidence="1">
    <location>
        <begin position="163"/>
        <end position="189"/>
    </location>
</feature>
<protein>
    <recommendedName>
        <fullName evidence="4">Stage II sporulation protein M</fullName>
    </recommendedName>
</protein>
<feature type="transmembrane region" description="Helical" evidence="1">
    <location>
        <begin position="97"/>
        <end position="118"/>
    </location>
</feature>
<name>A0A4V3A3V4_LENBU</name>
<sequence length="194" mass="21879">MIRGSIDRFKSIYFKKAVEYLIVMAIVWIIVLIYAKNFMDTGSLVHHFTNGIDKTAPSETNFLPLFFWNFAGAAVVIALGVIALPIYWYYVLQNAYSVGLVISIVGSPFLMFVGGVLPHGIFEISAQVIAAAISARLAWYGMNKFLKRKREDIKYIELLKQTLTDTLVLVMPLLFVAAIVETYITPIFIKMIMP</sequence>
<dbReference type="AlphaFoldDB" id="A0A4V3A3V4"/>
<dbReference type="GeneID" id="72461463"/>
<dbReference type="PANTHER" id="PTHR35337:SF1">
    <property type="entry name" value="SLR1478 PROTEIN"/>
    <property type="match status" value="1"/>
</dbReference>
<keyword evidence="1" id="KW-0472">Membrane</keyword>
<dbReference type="RefSeq" id="WP_013727256.1">
    <property type="nucleotide sequence ID" value="NZ_AZDM01000006.1"/>
</dbReference>
<evidence type="ECO:0000313" key="2">
    <source>
        <dbReference type="EMBL" id="TDG76997.1"/>
    </source>
</evidence>
<gene>
    <name evidence="2" type="ORF">C5L32_001976</name>
</gene>
<feature type="transmembrane region" description="Helical" evidence="1">
    <location>
        <begin position="20"/>
        <end position="39"/>
    </location>
</feature>
<dbReference type="EMBL" id="PUFP01000056">
    <property type="protein sequence ID" value="TDG76997.1"/>
    <property type="molecule type" value="Genomic_DNA"/>
</dbReference>
<feature type="transmembrane region" description="Helical" evidence="1">
    <location>
        <begin position="124"/>
        <end position="142"/>
    </location>
</feature>
<dbReference type="PANTHER" id="PTHR35337">
    <property type="entry name" value="SLR1478 PROTEIN"/>
    <property type="match status" value="1"/>
</dbReference>
<evidence type="ECO:0000313" key="3">
    <source>
        <dbReference type="Proteomes" id="UP000295181"/>
    </source>
</evidence>
<dbReference type="Pfam" id="PF01944">
    <property type="entry name" value="SpoIIM"/>
    <property type="match status" value="1"/>
</dbReference>
<dbReference type="InterPro" id="IPR002798">
    <property type="entry name" value="SpoIIM-like"/>
</dbReference>
<keyword evidence="1" id="KW-0812">Transmembrane</keyword>
<keyword evidence="1" id="KW-1133">Transmembrane helix</keyword>
<proteinExistence type="predicted"/>
<accession>A0A4V3A3V4</accession>
<reference evidence="2 3" key="1">
    <citation type="journal article" date="2019" name="Appl. Microbiol. Biotechnol.">
        <title>Uncovering carbohydrate metabolism through a genotype-phenotype association study of 56 lactic acid bacteria genomes.</title>
        <authorList>
            <person name="Buron-Moles G."/>
            <person name="Chailyan A."/>
            <person name="Dolejs I."/>
            <person name="Forster J."/>
            <person name="Miks M.H."/>
        </authorList>
    </citation>
    <scope>NUCLEOTIDE SEQUENCE [LARGE SCALE GENOMIC DNA]</scope>
    <source>
        <strain evidence="2 3">ATCC 4005</strain>
    </source>
</reference>